<dbReference type="EMBL" id="JXLN01017903">
    <property type="protein sequence ID" value="KPM11770.1"/>
    <property type="molecule type" value="Genomic_DNA"/>
</dbReference>
<dbReference type="GO" id="GO:0005789">
    <property type="term" value="C:endoplasmic reticulum membrane"/>
    <property type="evidence" value="ECO:0007669"/>
    <property type="project" value="InterPro"/>
</dbReference>
<dbReference type="GO" id="GO:0015031">
    <property type="term" value="P:protein transport"/>
    <property type="evidence" value="ECO:0007669"/>
    <property type="project" value="InterPro"/>
</dbReference>
<accession>A0A132AMM6</accession>
<evidence type="ECO:0000256" key="1">
    <source>
        <dbReference type="ARBA" id="ARBA00004141"/>
    </source>
</evidence>
<dbReference type="OrthoDB" id="10042652at2759"/>
<evidence type="ECO:0000313" key="10">
    <source>
        <dbReference type="Proteomes" id="UP000616769"/>
    </source>
</evidence>
<feature type="compositionally biased region" description="Polar residues" evidence="7">
    <location>
        <begin position="209"/>
        <end position="222"/>
    </location>
</feature>
<dbReference type="InterPro" id="IPR018469">
    <property type="entry name" value="Dual_oxidase_maturation_fac"/>
</dbReference>
<sequence length="304" mass="34422">MKNEFQRALAKGLPYPILTISEYLSQDGEGFNWGRHYRIAGYYTSITLWLAFASWILMNILLCAVPRYGVYTMQFTGALMLLSNFLYSLLIPTKPLRIPFEGSTLIFNYGMCFWLVFSADYLYPNKFSTILEVDYDTPYRYFVGNDMQMIGSLPPPLNAYYYHHNHQSSLSMKGLGMESNVGAGVGQQFYLKSKPFAASIKTKNDSHQNDNQQHLTASKTAVSFSSGSEENASSTAQEDDRDENDELSDVSTTIIDGKRAISLSNFGKYAEREGFELYHRNSQPTFGYPMASAGFRANKNNFIK</sequence>
<evidence type="ECO:0000256" key="2">
    <source>
        <dbReference type="ARBA" id="ARBA00009816"/>
    </source>
</evidence>
<dbReference type="VEuPathDB" id="VectorBase:SSCA004074"/>
<comment type="subcellular location">
    <subcellularLocation>
        <location evidence="1">Membrane</location>
        <topology evidence="1">Multi-pass membrane protein</topology>
    </subcellularLocation>
</comment>
<organism evidence="9 10">
    <name type="scientific">Sarcoptes scabiei</name>
    <name type="common">Itch mite</name>
    <name type="synonym">Acarus scabiei</name>
    <dbReference type="NCBI Taxonomy" id="52283"/>
    <lineage>
        <taxon>Eukaryota</taxon>
        <taxon>Metazoa</taxon>
        <taxon>Ecdysozoa</taxon>
        <taxon>Arthropoda</taxon>
        <taxon>Chelicerata</taxon>
        <taxon>Arachnida</taxon>
        <taxon>Acari</taxon>
        <taxon>Acariformes</taxon>
        <taxon>Sarcoptiformes</taxon>
        <taxon>Astigmata</taxon>
        <taxon>Psoroptidia</taxon>
        <taxon>Sarcoptoidea</taxon>
        <taxon>Sarcoptidae</taxon>
        <taxon>Sarcoptinae</taxon>
        <taxon>Sarcoptes</taxon>
    </lineage>
</organism>
<feature type="transmembrane region" description="Helical" evidence="8">
    <location>
        <begin position="40"/>
        <end position="62"/>
    </location>
</feature>
<dbReference type="PANTHER" id="PTHR31158:SF10">
    <property type="entry name" value="LD27791P"/>
    <property type="match status" value="1"/>
</dbReference>
<keyword evidence="3 8" id="KW-0812">Transmembrane</keyword>
<evidence type="ECO:0000256" key="6">
    <source>
        <dbReference type="ARBA" id="ARBA00023180"/>
    </source>
</evidence>
<feature type="transmembrane region" description="Helical" evidence="8">
    <location>
        <begin position="102"/>
        <end position="123"/>
    </location>
</feature>
<evidence type="ECO:0000313" key="9">
    <source>
        <dbReference type="EMBL" id="KPM11770.1"/>
    </source>
</evidence>
<comment type="caution">
    <text evidence="9">The sequence shown here is derived from an EMBL/GenBank/DDBJ whole genome shotgun (WGS) entry which is preliminary data.</text>
</comment>
<evidence type="ECO:0000256" key="3">
    <source>
        <dbReference type="ARBA" id="ARBA00022692"/>
    </source>
</evidence>
<evidence type="ECO:0000256" key="5">
    <source>
        <dbReference type="ARBA" id="ARBA00023136"/>
    </source>
</evidence>
<feature type="region of interest" description="Disordered" evidence="7">
    <location>
        <begin position="201"/>
        <end position="251"/>
    </location>
</feature>
<keyword evidence="4 8" id="KW-1133">Transmembrane helix</keyword>
<evidence type="ECO:0000256" key="7">
    <source>
        <dbReference type="SAM" id="MobiDB-lite"/>
    </source>
</evidence>
<gene>
    <name evidence="9" type="ORF">QR98_0103450</name>
</gene>
<dbReference type="AlphaFoldDB" id="A0A132AMM6"/>
<feature type="compositionally biased region" description="Low complexity" evidence="7">
    <location>
        <begin position="223"/>
        <end position="234"/>
    </location>
</feature>
<evidence type="ECO:0000256" key="4">
    <source>
        <dbReference type="ARBA" id="ARBA00022989"/>
    </source>
</evidence>
<keyword evidence="5 8" id="KW-0472">Membrane</keyword>
<dbReference type="PANTHER" id="PTHR31158">
    <property type="entry name" value="DUAL OXIDASE 2"/>
    <property type="match status" value="1"/>
</dbReference>
<dbReference type="Pfam" id="PF10204">
    <property type="entry name" value="DuoxA"/>
    <property type="match status" value="1"/>
</dbReference>
<name>A0A132AMM6_SARSC</name>
<reference evidence="9 10" key="1">
    <citation type="journal article" date="2015" name="Parasit. Vectors">
        <title>Draft genome of the scabies mite.</title>
        <authorList>
            <person name="Rider S.D.Jr."/>
            <person name="Morgan M.S."/>
            <person name="Arlian L.G."/>
        </authorList>
    </citation>
    <scope>NUCLEOTIDE SEQUENCE [LARGE SCALE GENOMIC DNA]</scope>
    <source>
        <strain evidence="9">Arlian Lab</strain>
    </source>
</reference>
<proteinExistence type="inferred from homology"/>
<dbReference type="Proteomes" id="UP000616769">
    <property type="component" value="Unassembled WGS sequence"/>
</dbReference>
<feature type="transmembrane region" description="Helical" evidence="8">
    <location>
        <begin position="68"/>
        <end position="90"/>
    </location>
</feature>
<feature type="compositionally biased region" description="Acidic residues" evidence="7">
    <location>
        <begin position="237"/>
        <end position="248"/>
    </location>
</feature>
<protein>
    <submittedName>
        <fullName evidence="9">Uncharacterized protein</fullName>
    </submittedName>
</protein>
<keyword evidence="6" id="KW-0325">Glycoprotein</keyword>
<comment type="similarity">
    <text evidence="2">Belongs to the DUOXA family.</text>
</comment>
<evidence type="ECO:0000256" key="8">
    <source>
        <dbReference type="SAM" id="Phobius"/>
    </source>
</evidence>